<comment type="subcellular location">
    <subcellularLocation>
        <location evidence="2">Secreted</location>
    </subcellularLocation>
</comment>
<dbReference type="PRINTS" id="PR00757">
    <property type="entry name" value="AMINEOXDASEF"/>
</dbReference>
<dbReference type="InterPro" id="IPR050281">
    <property type="entry name" value="Flavin_monoamine_oxidase"/>
</dbReference>
<dbReference type="FunFam" id="3.50.50.60:FF:000450">
    <property type="entry name" value="Amine oxidase"/>
    <property type="match status" value="1"/>
</dbReference>
<dbReference type="AlphaFoldDB" id="A0ABD1JWA3"/>
<evidence type="ECO:0000256" key="1">
    <source>
        <dbReference type="ARBA" id="ARBA00001974"/>
    </source>
</evidence>
<dbReference type="Gene3D" id="1.10.405.10">
    <property type="entry name" value="Guanine Nucleotide Dissociation Inhibitor, domain 1"/>
    <property type="match status" value="1"/>
</dbReference>
<dbReference type="Gene3D" id="3.50.50.60">
    <property type="entry name" value="FAD/NAD(P)-binding domain"/>
    <property type="match status" value="2"/>
</dbReference>
<dbReference type="Gene3D" id="1.10.10.1620">
    <property type="match status" value="1"/>
</dbReference>
<dbReference type="GO" id="GO:0001716">
    <property type="term" value="F:L-amino-acid oxidase activity"/>
    <property type="evidence" value="ECO:0007669"/>
    <property type="project" value="UniProtKB-ARBA"/>
</dbReference>
<evidence type="ECO:0000256" key="4">
    <source>
        <dbReference type="ARBA" id="ARBA00022525"/>
    </source>
</evidence>
<dbReference type="Gene3D" id="3.30.70.2100">
    <property type="match status" value="1"/>
</dbReference>
<dbReference type="FunFam" id="3.50.50.60:FF:000242">
    <property type="entry name" value="Amine oxidase"/>
    <property type="match status" value="1"/>
</dbReference>
<keyword evidence="6 11" id="KW-0274">FAD</keyword>
<evidence type="ECO:0000256" key="5">
    <source>
        <dbReference type="ARBA" id="ARBA00022630"/>
    </source>
</evidence>
<proteinExistence type="inferred from homology"/>
<dbReference type="EC" id="1.4.3.-" evidence="11"/>
<dbReference type="InterPro" id="IPR002937">
    <property type="entry name" value="Amino_oxidase"/>
</dbReference>
<dbReference type="Pfam" id="PF01593">
    <property type="entry name" value="Amino_oxidase"/>
    <property type="match status" value="1"/>
</dbReference>
<comment type="caution">
    <text evidence="13">The sequence shown here is derived from an EMBL/GenBank/DDBJ whole genome shotgun (WGS) entry which is preliminary data.</text>
</comment>
<reference evidence="13 14" key="1">
    <citation type="submission" date="2024-09" db="EMBL/GenBank/DDBJ databases">
        <title>A chromosome-level genome assembly of Gray's grenadier anchovy, Coilia grayii.</title>
        <authorList>
            <person name="Fu Z."/>
        </authorList>
    </citation>
    <scope>NUCLEOTIDE SEQUENCE [LARGE SCALE GENOMIC DNA]</scope>
    <source>
        <strain evidence="13">G4</strain>
        <tissue evidence="13">Muscle</tissue>
    </source>
</reference>
<keyword evidence="9" id="KW-0325">Glycoprotein</keyword>
<protein>
    <recommendedName>
        <fullName evidence="11">Amine oxidase</fullName>
        <ecNumber evidence="11">1.4.3.-</ecNumber>
    </recommendedName>
</protein>
<evidence type="ECO:0000256" key="8">
    <source>
        <dbReference type="ARBA" id="ARBA00023157"/>
    </source>
</evidence>
<evidence type="ECO:0000256" key="2">
    <source>
        <dbReference type="ARBA" id="ARBA00004613"/>
    </source>
</evidence>
<gene>
    <name evidence="13" type="ORF">ACEWY4_013428</name>
</gene>
<feature type="binding site" evidence="10">
    <location>
        <position position="408"/>
    </location>
    <ligand>
        <name>FAD</name>
        <dbReference type="ChEBI" id="CHEBI:57692"/>
    </ligand>
</feature>
<organism evidence="13 14">
    <name type="scientific">Coilia grayii</name>
    <name type="common">Gray's grenadier anchovy</name>
    <dbReference type="NCBI Taxonomy" id="363190"/>
    <lineage>
        <taxon>Eukaryota</taxon>
        <taxon>Metazoa</taxon>
        <taxon>Chordata</taxon>
        <taxon>Craniata</taxon>
        <taxon>Vertebrata</taxon>
        <taxon>Euteleostomi</taxon>
        <taxon>Actinopterygii</taxon>
        <taxon>Neopterygii</taxon>
        <taxon>Teleostei</taxon>
        <taxon>Clupei</taxon>
        <taxon>Clupeiformes</taxon>
        <taxon>Clupeoidei</taxon>
        <taxon>Engraulidae</taxon>
        <taxon>Coilinae</taxon>
        <taxon>Coilia</taxon>
    </lineage>
</organism>
<feature type="domain" description="Amine oxidase" evidence="12">
    <location>
        <begin position="190"/>
        <end position="629"/>
    </location>
</feature>
<dbReference type="EMBL" id="JBHFQA010000011">
    <property type="protein sequence ID" value="KAL2091165.1"/>
    <property type="molecule type" value="Genomic_DNA"/>
</dbReference>
<comment type="similarity">
    <text evidence="3">Belongs to the flavin monoamine oxidase family. FIG1 subfamily.</text>
</comment>
<dbReference type="FunFam" id="1.10.10.1620:FF:000001">
    <property type="entry name" value="Amine oxidase"/>
    <property type="match status" value="1"/>
</dbReference>
<evidence type="ECO:0000256" key="6">
    <source>
        <dbReference type="ARBA" id="ARBA00022827"/>
    </source>
</evidence>
<evidence type="ECO:0000256" key="7">
    <source>
        <dbReference type="ARBA" id="ARBA00023002"/>
    </source>
</evidence>
<dbReference type="InterPro" id="IPR001613">
    <property type="entry name" value="Flavin_amine_oxidase"/>
</dbReference>
<dbReference type="SUPFAM" id="SSF51905">
    <property type="entry name" value="FAD/NAD(P)-binding domain"/>
    <property type="match status" value="1"/>
</dbReference>
<sequence>MASSVCCVMLDVLLPPADEEGLMGVGSWLLFSPSQSEWLSCSVGLSDQETTKSRVVLHTRTTGSNDLDVITLYNTYLVFKMRGNKDSTDPLQLLQTTEEARIGLLEIRLTKGKGQENTSDPRDINPDRMEGHLRAIAMVLLMVFQFTVAVAVKLPDCLRDEDYADLLQTAQTGLPHIHTSHHVVIVGAGMAGLTAAKLLQDAGHKVTVVEASGRVGGRVETYRNQEEGWYAELGAMRIPSYHRIVHWYAKELGVELKEFIMDDRNTFYLVNGLRKRTYAGKANPNVLGYQVWPSEKGMSADDLLQRALKKVEAEVEAHGCKAALLKYDRYSVEEYLREEGDLSLEAIRMIGDLLNEQSMMYTAFSEMVYDQSDVNDTVKYHEVTGGSDLLPKAFLAVLDVPILLDSPVKSIRQSADGVTVSYQTGQQLSLTDLAADAVLVTTTAKAALFMDFQPPLSPPKMEALRSVHYDSSTKILLTFRRRFWEEDGIRGGKSVTDRPCRFIYYPSHGFPGNESIGVLLASYTWSDDSLLFLSASDEELKELALRDLALIHPDHDVHALCTGVLVKKWSLDHYSRGAYALFTPYQHLDYAGTLFRSEGKVHFAGEHTALPHAWIETSMKSAIRAATNINKAALASGSAKCPARDEL</sequence>
<keyword evidence="7 11" id="KW-0560">Oxidoreductase</keyword>
<dbReference type="GO" id="GO:0005576">
    <property type="term" value="C:extracellular region"/>
    <property type="evidence" value="ECO:0007669"/>
    <property type="project" value="UniProtKB-SubCell"/>
</dbReference>
<keyword evidence="8" id="KW-1015">Disulfide bond</keyword>
<evidence type="ECO:0000256" key="10">
    <source>
        <dbReference type="PIRSR" id="PIRSR601613-1"/>
    </source>
</evidence>
<keyword evidence="4" id="KW-0964">Secreted</keyword>
<feature type="binding site" evidence="10">
    <location>
        <position position="606"/>
    </location>
    <ligand>
        <name>FAD</name>
        <dbReference type="ChEBI" id="CHEBI:57692"/>
    </ligand>
</feature>
<evidence type="ECO:0000313" key="14">
    <source>
        <dbReference type="Proteomes" id="UP001591681"/>
    </source>
</evidence>
<dbReference type="PANTHER" id="PTHR10742:SF342">
    <property type="entry name" value="AMINE OXIDASE"/>
    <property type="match status" value="1"/>
</dbReference>
<keyword evidence="5 11" id="KW-0285">Flavoprotein</keyword>
<accession>A0ABD1JWA3</accession>
<evidence type="ECO:0000256" key="3">
    <source>
        <dbReference type="ARBA" id="ARBA00005465"/>
    </source>
</evidence>
<feature type="binding site" evidence="10">
    <location>
        <begin position="234"/>
        <end position="237"/>
    </location>
    <ligand>
        <name>FAD</name>
        <dbReference type="ChEBI" id="CHEBI:57692"/>
    </ligand>
</feature>
<evidence type="ECO:0000313" key="13">
    <source>
        <dbReference type="EMBL" id="KAL2091165.1"/>
    </source>
</evidence>
<dbReference type="Proteomes" id="UP001591681">
    <property type="component" value="Unassembled WGS sequence"/>
</dbReference>
<evidence type="ECO:0000256" key="11">
    <source>
        <dbReference type="RuleBase" id="RU362067"/>
    </source>
</evidence>
<dbReference type="InterPro" id="IPR036188">
    <property type="entry name" value="FAD/NAD-bd_sf"/>
</dbReference>
<feature type="binding site" evidence="10">
    <location>
        <begin position="210"/>
        <end position="211"/>
    </location>
    <ligand>
        <name>FAD</name>
        <dbReference type="ChEBI" id="CHEBI:57692"/>
    </ligand>
</feature>
<feature type="binding site" evidence="10">
    <location>
        <position position="237"/>
    </location>
    <ligand>
        <name>substrate</name>
    </ligand>
</feature>
<dbReference type="PANTHER" id="PTHR10742">
    <property type="entry name" value="FLAVIN MONOAMINE OXIDASE"/>
    <property type="match status" value="1"/>
</dbReference>
<comment type="cofactor">
    <cofactor evidence="1 11">
        <name>FAD</name>
        <dbReference type="ChEBI" id="CHEBI:57692"/>
    </cofactor>
</comment>
<evidence type="ECO:0000256" key="9">
    <source>
        <dbReference type="ARBA" id="ARBA00023180"/>
    </source>
</evidence>
<dbReference type="FunFam" id="1.10.405.10:FF:000004">
    <property type="entry name" value="Amine oxidase"/>
    <property type="match status" value="1"/>
</dbReference>
<dbReference type="SUPFAM" id="SSF54373">
    <property type="entry name" value="FAD-linked reductases, C-terminal domain"/>
    <property type="match status" value="1"/>
</dbReference>
<evidence type="ECO:0000259" key="12">
    <source>
        <dbReference type="Pfam" id="PF01593"/>
    </source>
</evidence>
<keyword evidence="14" id="KW-1185">Reference proteome</keyword>
<name>A0ABD1JWA3_9TELE</name>